<evidence type="ECO:0000256" key="8">
    <source>
        <dbReference type="RuleBase" id="RU003651"/>
    </source>
</evidence>
<evidence type="ECO:0000256" key="4">
    <source>
        <dbReference type="ARBA" id="ARBA00022801"/>
    </source>
</evidence>
<name>W9SD49_9ROSA</name>
<dbReference type="KEGG" id="mnt:21409379"/>
<reference evidence="12" key="1">
    <citation type="submission" date="2013-01" db="EMBL/GenBank/DDBJ databases">
        <title>Draft Genome Sequence of a Mulberry Tree, Morus notabilis C.K. Schneid.</title>
        <authorList>
            <person name="He N."/>
            <person name="Zhao S."/>
        </authorList>
    </citation>
    <scope>NUCLEOTIDE SEQUENCE</scope>
</reference>
<dbReference type="GO" id="GO:0006950">
    <property type="term" value="P:response to stress"/>
    <property type="evidence" value="ECO:0007669"/>
    <property type="project" value="UniProtKB-ARBA"/>
</dbReference>
<dbReference type="InterPro" id="IPR003960">
    <property type="entry name" value="ATPase_AAA_CS"/>
</dbReference>
<dbReference type="InterPro" id="IPR003593">
    <property type="entry name" value="AAA+_ATPase"/>
</dbReference>
<evidence type="ECO:0000313" key="11">
    <source>
        <dbReference type="EMBL" id="EXC35429.1"/>
    </source>
</evidence>
<evidence type="ECO:0000256" key="1">
    <source>
        <dbReference type="ARBA" id="ARBA00001946"/>
    </source>
</evidence>
<gene>
    <name evidence="11" type="ORF">L484_026734</name>
</gene>
<dbReference type="InterPro" id="IPR050747">
    <property type="entry name" value="Mitochondrial_chaperone_BCS1"/>
</dbReference>
<dbReference type="eggNOG" id="KOG0743">
    <property type="taxonomic scope" value="Eukaryota"/>
</dbReference>
<dbReference type="STRING" id="981085.W9SD49"/>
<dbReference type="InterPro" id="IPR003959">
    <property type="entry name" value="ATPase_AAA_core"/>
</dbReference>
<dbReference type="PANTHER" id="PTHR23070">
    <property type="entry name" value="BCS1 AAA-TYPE ATPASE"/>
    <property type="match status" value="1"/>
</dbReference>
<dbReference type="GO" id="GO:0016887">
    <property type="term" value="F:ATP hydrolysis activity"/>
    <property type="evidence" value="ECO:0007669"/>
    <property type="project" value="InterPro"/>
</dbReference>
<dbReference type="Gene3D" id="6.10.280.40">
    <property type="match status" value="1"/>
</dbReference>
<evidence type="ECO:0000256" key="2">
    <source>
        <dbReference type="ARBA" id="ARBA00007448"/>
    </source>
</evidence>
<dbReference type="Pfam" id="PF25568">
    <property type="entry name" value="AAA_lid_At3g28540"/>
    <property type="match status" value="1"/>
</dbReference>
<evidence type="ECO:0000256" key="9">
    <source>
        <dbReference type="SAM" id="MobiDB-lite"/>
    </source>
</evidence>
<dbReference type="Pfam" id="PF00004">
    <property type="entry name" value="AAA"/>
    <property type="match status" value="1"/>
</dbReference>
<dbReference type="InterPro" id="IPR025753">
    <property type="entry name" value="AAA_N_dom"/>
</dbReference>
<keyword evidence="5 8" id="KW-0067">ATP-binding</keyword>
<keyword evidence="12" id="KW-1185">Reference proteome</keyword>
<organism evidence="11 12">
    <name type="scientific">Morus notabilis</name>
    <dbReference type="NCBI Taxonomy" id="981085"/>
    <lineage>
        <taxon>Eukaryota</taxon>
        <taxon>Viridiplantae</taxon>
        <taxon>Streptophyta</taxon>
        <taxon>Embryophyta</taxon>
        <taxon>Tracheophyta</taxon>
        <taxon>Spermatophyta</taxon>
        <taxon>Magnoliopsida</taxon>
        <taxon>eudicotyledons</taxon>
        <taxon>Gunneridae</taxon>
        <taxon>Pentapetalae</taxon>
        <taxon>rosids</taxon>
        <taxon>fabids</taxon>
        <taxon>Rosales</taxon>
        <taxon>Moraceae</taxon>
        <taxon>Moreae</taxon>
        <taxon>Morus</taxon>
    </lineage>
</organism>
<dbReference type="Proteomes" id="UP000030645">
    <property type="component" value="Unassembled WGS sequence"/>
</dbReference>
<keyword evidence="6" id="KW-0460">Magnesium</keyword>
<sequence>MFSFKEMPSSASALFSAYASVAASTMLVRSISNELIPQELRSYLSSAIRHLFTPLSSSDLTLVVDEFSGMTRNQIFDAADLYLRTKLPPSTSRLRVSKLPRQKSIAVAIDKGELVLDEFETFRLKWRLVHTEPKNNHSGEKRHFELTFNKKFKDRVLESYLPYVLFRANLIKQEDRVIKLYNRECPYDETEDGGGRGCGGIWGSINLEHPATFETLAMEPEMKRAIIEDLDRFIRRKDFYKKVGKAWKRGYLLYGPPGTGKSSLIAAMANYLKFDVYDLDLTSIYSNSELRRTLLSTSNRSILVIEDIDCSVDLQNRQYDDGFEASNTKLTLSGLLNFIDGLWSSCGDERIIVFTTNHKDRLDPALLRPGRMDMHINMSYCTTNGFKTLASNYLGIRGNDHDLCGEIEGLIDSTEVTPAEVAEELMKSDKADVALEGLVNFLKRKKAESLERKEEVKNNNGEGQEQEQEQAQEQEAIDLPKLKRVKLNHMIAMKLARNSRTRVSRGRLRRRF</sequence>
<dbReference type="Gene3D" id="3.40.50.300">
    <property type="entry name" value="P-loop containing nucleotide triphosphate hydrolases"/>
    <property type="match status" value="1"/>
</dbReference>
<feature type="domain" description="AAA+ ATPase" evidence="10">
    <location>
        <begin position="247"/>
        <end position="382"/>
    </location>
</feature>
<dbReference type="SUPFAM" id="SSF52540">
    <property type="entry name" value="P-loop containing nucleoside triphosphate hydrolases"/>
    <property type="match status" value="1"/>
</dbReference>
<dbReference type="InterPro" id="IPR058017">
    <property type="entry name" value="At3g28540-like_C"/>
</dbReference>
<keyword evidence="4" id="KW-0378">Hydrolase</keyword>
<protein>
    <submittedName>
        <fullName evidence="11">Putative mitochondrial chaperone bcs1</fullName>
    </submittedName>
</protein>
<dbReference type="CDD" id="cd19510">
    <property type="entry name" value="RecA-like_BCS1"/>
    <property type="match status" value="1"/>
</dbReference>
<accession>W9SD49</accession>
<evidence type="ECO:0000256" key="6">
    <source>
        <dbReference type="ARBA" id="ARBA00022842"/>
    </source>
</evidence>
<dbReference type="Pfam" id="PF14363">
    <property type="entry name" value="AAA_assoc"/>
    <property type="match status" value="1"/>
</dbReference>
<dbReference type="PROSITE" id="PS00674">
    <property type="entry name" value="AAA"/>
    <property type="match status" value="1"/>
</dbReference>
<evidence type="ECO:0000259" key="10">
    <source>
        <dbReference type="SMART" id="SM00382"/>
    </source>
</evidence>
<dbReference type="GO" id="GO:0005524">
    <property type="term" value="F:ATP binding"/>
    <property type="evidence" value="ECO:0007669"/>
    <property type="project" value="UniProtKB-KW"/>
</dbReference>
<comment type="catalytic activity">
    <reaction evidence="7">
        <text>ATP + H2O = ADP + phosphate + H(+)</text>
        <dbReference type="Rhea" id="RHEA:13065"/>
        <dbReference type="ChEBI" id="CHEBI:15377"/>
        <dbReference type="ChEBI" id="CHEBI:15378"/>
        <dbReference type="ChEBI" id="CHEBI:30616"/>
        <dbReference type="ChEBI" id="CHEBI:43474"/>
        <dbReference type="ChEBI" id="CHEBI:456216"/>
    </reaction>
</comment>
<evidence type="ECO:0000256" key="7">
    <source>
        <dbReference type="ARBA" id="ARBA00049360"/>
    </source>
</evidence>
<proteinExistence type="inferred from homology"/>
<evidence type="ECO:0000256" key="5">
    <source>
        <dbReference type="ARBA" id="ARBA00022840"/>
    </source>
</evidence>
<dbReference type="InterPro" id="IPR027417">
    <property type="entry name" value="P-loop_NTPase"/>
</dbReference>
<dbReference type="EMBL" id="KE346359">
    <property type="protein sequence ID" value="EXC35429.1"/>
    <property type="molecule type" value="Genomic_DNA"/>
</dbReference>
<feature type="compositionally biased region" description="Acidic residues" evidence="9">
    <location>
        <begin position="464"/>
        <end position="476"/>
    </location>
</feature>
<dbReference type="OrthoDB" id="10251412at2759"/>
<evidence type="ECO:0000256" key="3">
    <source>
        <dbReference type="ARBA" id="ARBA00022741"/>
    </source>
</evidence>
<dbReference type="FunFam" id="3.40.50.300:FF:001122">
    <property type="entry name" value="AAA-ATPase ASD, mitochondrial"/>
    <property type="match status" value="1"/>
</dbReference>
<dbReference type="SMART" id="SM00382">
    <property type="entry name" value="AAA"/>
    <property type="match status" value="1"/>
</dbReference>
<comment type="cofactor">
    <cofactor evidence="1">
        <name>Mg(2+)</name>
        <dbReference type="ChEBI" id="CHEBI:18420"/>
    </cofactor>
</comment>
<comment type="similarity">
    <text evidence="2">Belongs to the AAA ATPase family. BCS1 subfamily.</text>
</comment>
<feature type="region of interest" description="Disordered" evidence="9">
    <location>
        <begin position="449"/>
        <end position="478"/>
    </location>
</feature>
<dbReference type="AlphaFoldDB" id="W9SD49"/>
<evidence type="ECO:0000313" key="12">
    <source>
        <dbReference type="Proteomes" id="UP000030645"/>
    </source>
</evidence>
<keyword evidence="3 8" id="KW-0547">Nucleotide-binding</keyword>